<reference evidence="11" key="1">
    <citation type="submission" date="2023-05" db="EMBL/GenBank/DDBJ databases">
        <authorList>
            <person name="Stuckert A."/>
        </authorList>
    </citation>
    <scope>NUCLEOTIDE SEQUENCE</scope>
</reference>
<sequence length="233" mass="26309">YEIIVFGGQEGNSTKECLNFKNTPYNSSWTSGRYTAAVLPAEDLTGPRTFILGDNHHYNGFHNAPLIPNHNYTVYIRVTSHWKHVEKSSCAFAGFLQIPVSSNIHIIVGSILTVILLLILLLLVILWRRRSSRSKSRRSSDIPLKAQTGLGKKRDIPVDKFLEVVKNFRKKELADQDEVEEENANISPVGRYLEYQDLPGGLMSSCTVGQAEENQAKNRYKKVLPYDDSLGWS</sequence>
<evidence type="ECO:0000256" key="7">
    <source>
        <dbReference type="ARBA" id="ARBA00023157"/>
    </source>
</evidence>
<dbReference type="SUPFAM" id="SSF52799">
    <property type="entry name" value="(Phosphotyrosine protein) phosphatases II"/>
    <property type="match status" value="1"/>
</dbReference>
<comment type="caution">
    <text evidence="11">The sequence shown here is derived from an EMBL/GenBank/DDBJ whole genome shotgun (WGS) entry which is preliminary data.</text>
</comment>
<dbReference type="InterPro" id="IPR051622">
    <property type="entry name" value="R-tyr_protein_phosphatases"/>
</dbReference>
<evidence type="ECO:0000256" key="2">
    <source>
        <dbReference type="ARBA" id="ARBA00022692"/>
    </source>
</evidence>
<feature type="domain" description="Receptor-type tyrosine-protein phosphatase U-like Fn3" evidence="10">
    <location>
        <begin position="14"/>
        <end position="90"/>
    </location>
</feature>
<dbReference type="PANTHER" id="PTHR24051:SF6">
    <property type="entry name" value="FIBRONECTIN TYPE-III DOMAIN-CONTAINING PROTEIN-RELATED"/>
    <property type="match status" value="1"/>
</dbReference>
<gene>
    <name evidence="11" type="ORF">SPARVUS_LOCUS14034163</name>
</gene>
<dbReference type="Pfam" id="PF23144">
    <property type="entry name" value="Fn3_PTPRU"/>
    <property type="match status" value="1"/>
</dbReference>
<evidence type="ECO:0000313" key="11">
    <source>
        <dbReference type="EMBL" id="CAI9608023.1"/>
    </source>
</evidence>
<evidence type="ECO:0000256" key="6">
    <source>
        <dbReference type="ARBA" id="ARBA00023136"/>
    </source>
</evidence>
<dbReference type="InterPro" id="IPR029021">
    <property type="entry name" value="Prot-tyrosine_phosphatase-like"/>
</dbReference>
<evidence type="ECO:0000256" key="9">
    <source>
        <dbReference type="SAM" id="Phobius"/>
    </source>
</evidence>
<keyword evidence="2 9" id="KW-0812">Transmembrane</keyword>
<dbReference type="Gene3D" id="3.90.190.10">
    <property type="entry name" value="Protein tyrosine phosphatase superfamily"/>
    <property type="match status" value="1"/>
</dbReference>
<evidence type="ECO:0000256" key="8">
    <source>
        <dbReference type="ARBA" id="ARBA00023180"/>
    </source>
</evidence>
<dbReference type="Proteomes" id="UP001162483">
    <property type="component" value="Unassembled WGS sequence"/>
</dbReference>
<evidence type="ECO:0000256" key="5">
    <source>
        <dbReference type="ARBA" id="ARBA00022989"/>
    </source>
</evidence>
<comment type="subcellular location">
    <subcellularLocation>
        <location evidence="1">Membrane</location>
        <topology evidence="1">Single-pass type I membrane protein</topology>
    </subcellularLocation>
</comment>
<keyword evidence="8" id="KW-0325">Glycoprotein</keyword>
<feature type="transmembrane region" description="Helical" evidence="9">
    <location>
        <begin position="104"/>
        <end position="127"/>
    </location>
</feature>
<keyword evidence="7" id="KW-1015">Disulfide bond</keyword>
<dbReference type="PANTHER" id="PTHR24051">
    <property type="entry name" value="SUSHI DOMAIN-CONTAINING PROTEIN 1"/>
    <property type="match status" value="1"/>
</dbReference>
<dbReference type="EMBL" id="CATNWA010018540">
    <property type="protein sequence ID" value="CAI9608023.1"/>
    <property type="molecule type" value="Genomic_DNA"/>
</dbReference>
<protein>
    <recommendedName>
        <fullName evidence="10">Receptor-type tyrosine-protein phosphatase U-like Fn3 domain-containing protein</fullName>
    </recommendedName>
</protein>
<evidence type="ECO:0000256" key="1">
    <source>
        <dbReference type="ARBA" id="ARBA00004479"/>
    </source>
</evidence>
<name>A0ABN9GF25_9NEOB</name>
<evidence type="ECO:0000313" key="12">
    <source>
        <dbReference type="Proteomes" id="UP001162483"/>
    </source>
</evidence>
<keyword evidence="3" id="KW-0732">Signal</keyword>
<keyword evidence="4" id="KW-0677">Repeat</keyword>
<feature type="non-terminal residue" evidence="11">
    <location>
        <position position="1"/>
    </location>
</feature>
<keyword evidence="6 9" id="KW-0472">Membrane</keyword>
<accession>A0ABN9GF25</accession>
<evidence type="ECO:0000256" key="4">
    <source>
        <dbReference type="ARBA" id="ARBA00022737"/>
    </source>
</evidence>
<keyword evidence="5 9" id="KW-1133">Transmembrane helix</keyword>
<proteinExistence type="predicted"/>
<organism evidence="11 12">
    <name type="scientific">Staurois parvus</name>
    <dbReference type="NCBI Taxonomy" id="386267"/>
    <lineage>
        <taxon>Eukaryota</taxon>
        <taxon>Metazoa</taxon>
        <taxon>Chordata</taxon>
        <taxon>Craniata</taxon>
        <taxon>Vertebrata</taxon>
        <taxon>Euteleostomi</taxon>
        <taxon>Amphibia</taxon>
        <taxon>Batrachia</taxon>
        <taxon>Anura</taxon>
        <taxon>Neobatrachia</taxon>
        <taxon>Ranoidea</taxon>
        <taxon>Ranidae</taxon>
        <taxon>Staurois</taxon>
    </lineage>
</organism>
<evidence type="ECO:0000259" key="10">
    <source>
        <dbReference type="Pfam" id="PF23144"/>
    </source>
</evidence>
<dbReference type="InterPro" id="IPR057598">
    <property type="entry name" value="Fn3_PTPRU"/>
</dbReference>
<keyword evidence="12" id="KW-1185">Reference proteome</keyword>
<evidence type="ECO:0000256" key="3">
    <source>
        <dbReference type="ARBA" id="ARBA00022729"/>
    </source>
</evidence>